<evidence type="ECO:0000313" key="2">
    <source>
        <dbReference type="Proteomes" id="UP000242457"/>
    </source>
</evidence>
<evidence type="ECO:0000313" key="1">
    <source>
        <dbReference type="EMBL" id="PBC33163.1"/>
    </source>
</evidence>
<gene>
    <name evidence="1" type="ORF">APICC_01266</name>
</gene>
<proteinExistence type="predicted"/>
<sequence length="284" mass="33473">MPACKPWCPLVKIQLKKIATEAPWILKKDLPPSDKPIIDKKIYEPPDIKPDIKPDIRPDIKPDIERVIEYEYDPEKVAELREFYELEPKIKEEDVVEIPKIKKEPEIIKEYPPEVAEIEKEYPPEVPEIIIKEYPPEVPKIHIESATQWDIDEERYERMEKIRKIDNNPLVFPEKVKKMKKVKRVDKEEPVILPEECDPFCPRRISRKNRIRKLEERQSIIDSYLLNKGTSYFDDICTCSLSCVIRALKNDSFIRSTLTSLALFAVGLKLCSELDAWYLPIRFS</sequence>
<dbReference type="AlphaFoldDB" id="A0A2A3EMX9"/>
<keyword evidence="2" id="KW-1185">Reference proteome</keyword>
<protein>
    <submittedName>
        <fullName evidence="1">Uncharacterized protein</fullName>
    </submittedName>
</protein>
<organism evidence="1 2">
    <name type="scientific">Apis cerana cerana</name>
    <name type="common">Oriental honeybee</name>
    <dbReference type="NCBI Taxonomy" id="94128"/>
    <lineage>
        <taxon>Eukaryota</taxon>
        <taxon>Metazoa</taxon>
        <taxon>Ecdysozoa</taxon>
        <taxon>Arthropoda</taxon>
        <taxon>Hexapoda</taxon>
        <taxon>Insecta</taxon>
        <taxon>Pterygota</taxon>
        <taxon>Neoptera</taxon>
        <taxon>Endopterygota</taxon>
        <taxon>Hymenoptera</taxon>
        <taxon>Apocrita</taxon>
        <taxon>Aculeata</taxon>
        <taxon>Apoidea</taxon>
        <taxon>Anthophila</taxon>
        <taxon>Apidae</taxon>
        <taxon>Apis</taxon>
    </lineage>
</organism>
<dbReference type="EMBL" id="KZ288204">
    <property type="protein sequence ID" value="PBC33163.1"/>
    <property type="molecule type" value="Genomic_DNA"/>
</dbReference>
<dbReference type="OrthoDB" id="7685821at2759"/>
<reference evidence="1 2" key="1">
    <citation type="submission" date="2014-07" db="EMBL/GenBank/DDBJ databases">
        <title>Genomic and transcriptomic analysis on Apis cerana provide comprehensive insights into honey bee biology.</title>
        <authorList>
            <person name="Diao Q."/>
            <person name="Sun L."/>
            <person name="Zheng H."/>
            <person name="Zheng H."/>
            <person name="Xu S."/>
            <person name="Wang S."/>
            <person name="Zeng Z."/>
            <person name="Hu F."/>
            <person name="Su S."/>
            <person name="Wu J."/>
        </authorList>
    </citation>
    <scope>NUCLEOTIDE SEQUENCE [LARGE SCALE GENOMIC DNA]</scope>
    <source>
        <tissue evidence="1">Pupae without intestine</tissue>
    </source>
</reference>
<name>A0A2A3EMX9_APICC</name>
<dbReference type="Proteomes" id="UP000242457">
    <property type="component" value="Unassembled WGS sequence"/>
</dbReference>
<accession>A0A2A3EMX9</accession>